<feature type="domain" description="Serine/threonine-protein kinase mTOR" evidence="3">
    <location>
        <begin position="344"/>
        <end position="557"/>
    </location>
</feature>
<dbReference type="GO" id="GO:0005737">
    <property type="term" value="C:cytoplasm"/>
    <property type="evidence" value="ECO:0007669"/>
    <property type="project" value="TreeGrafter"/>
</dbReference>
<dbReference type="EMBL" id="JANBUW010000721">
    <property type="protein sequence ID" value="KAJ2845742.1"/>
    <property type="molecule type" value="Genomic_DNA"/>
</dbReference>
<dbReference type="InterPro" id="IPR016024">
    <property type="entry name" value="ARM-type_fold"/>
</dbReference>
<dbReference type="GO" id="GO:0031929">
    <property type="term" value="P:TOR signaling"/>
    <property type="evidence" value="ECO:0007669"/>
    <property type="project" value="TreeGrafter"/>
</dbReference>
<evidence type="ECO:0000259" key="3">
    <source>
        <dbReference type="SMART" id="SM01346"/>
    </source>
</evidence>
<accession>A0A9W8I4E1</accession>
<dbReference type="InterPro" id="IPR050517">
    <property type="entry name" value="DDR_Repair_Kinase"/>
</dbReference>
<sequence>SIILVNVPFRPKQQSMDELEQRMGTMSMHYAATPNGYRPSTQSAATSSSLGNGREQPVSDSTSLVTKAASSIPVTTDMLVLALRTLQMFDFSEENLSEFVRNGILQYLNHSSSAVRKEAIYAVSHIVMADPLYRSMAGAGVEVASEVVQRLVSTAVIDLDSDVRLTAVQMLEKGTSFDFHMGKAQNIQDLFLLLNDEVFAVRLAVLAVIGRLANMNPAHVMPSLRRMVVQLLTELEFARSNREREECIQLLMVLVRAAENWVRPYVGDIFRKILPRIDDAPAQLASKLLNTVAELARVGGSDLVDHLDQLLSSIMHALSDTSNTAKRMSALKALNSCASFCGMVIEPYAEYPQLFKILSEILKSSQSDSEMRLEVMRTMGALGAIDPHRFKDAAAAAAASSTGTSSSGNAAAVTGGGTALQSQGGLRGSNPARKDKKKRRYRRPQPNIMTAFNSERPKAELIGDVPTDMYGASFSNDTYYTLVSVNALLRILTDNSEIEFHRDAVQALVIMFAPLQNACAPYLDRVVPAILGAMDIAPSGDKEFYLVKLCRLVEITRQLIRPFLEPVFRLFATETLGGERQQMASIGLIEVMAEALSGDFGPHIATVLPFLIAVIDHDTSELHQTTLRALPALQILSPSLEGYLFLVMPRLIALLDIATTPINVVEAALKCISSVVAAVNCSSFASRIVLTLVRLLQCSPTPALQTAAIDVLCTLMEQLQDEFTVFMPTIDAAMKKRGITDHAQYERYSRLLFSGRLVPKEPQRVQPQMQGDTAQAASTPALGQSTDGLAKQEVSVSQLRRAWSTKQQTSKDGWLRWLHGFTYELLQQSPAPALRACSNLANRHPHLSRELFNAAFVSCWTVLPGQYQQEIIASLQSVAAHADVPSDILQTILGLAGYMERDEKQIPIDLKRLGDYADRCHALAKELHYKEAEWTLEKNYETIEKLIELNQNLDLHDSAVGMLDY</sequence>
<feature type="compositionally biased region" description="Basic residues" evidence="2">
    <location>
        <begin position="434"/>
        <end position="443"/>
    </location>
</feature>
<evidence type="ECO:0000256" key="1">
    <source>
        <dbReference type="RuleBase" id="RU364109"/>
    </source>
</evidence>
<comment type="similarity">
    <text evidence="1">Belongs to the PI3/PI4-kinase family.</text>
</comment>
<dbReference type="GO" id="GO:0005524">
    <property type="term" value="F:ATP binding"/>
    <property type="evidence" value="ECO:0007669"/>
    <property type="project" value="UniProtKB-KW"/>
</dbReference>
<keyword evidence="5" id="KW-1185">Reference proteome</keyword>
<feature type="non-terminal residue" evidence="4">
    <location>
        <position position="965"/>
    </location>
</feature>
<dbReference type="SMART" id="SM01346">
    <property type="entry name" value="DUF3385"/>
    <property type="match status" value="1"/>
</dbReference>
<gene>
    <name evidence="4" type="primary">TOR1_1</name>
    <name evidence="4" type="ORF">IWW36_004659</name>
</gene>
<keyword evidence="1" id="KW-0723">Serine/threonine-protein kinase</keyword>
<evidence type="ECO:0000256" key="2">
    <source>
        <dbReference type="SAM" id="MobiDB-lite"/>
    </source>
</evidence>
<dbReference type="SUPFAM" id="SSF48371">
    <property type="entry name" value="ARM repeat"/>
    <property type="match status" value="1"/>
</dbReference>
<feature type="compositionally biased region" description="Polar residues" evidence="2">
    <location>
        <begin position="38"/>
        <end position="51"/>
    </location>
</feature>
<organism evidence="4 5">
    <name type="scientific">Coemansia brasiliensis</name>
    <dbReference type="NCBI Taxonomy" id="2650707"/>
    <lineage>
        <taxon>Eukaryota</taxon>
        <taxon>Fungi</taxon>
        <taxon>Fungi incertae sedis</taxon>
        <taxon>Zoopagomycota</taxon>
        <taxon>Kickxellomycotina</taxon>
        <taxon>Kickxellomycetes</taxon>
        <taxon>Kickxellales</taxon>
        <taxon>Kickxellaceae</taxon>
        <taxon>Coemansia</taxon>
    </lineage>
</organism>
<feature type="region of interest" description="Disordered" evidence="2">
    <location>
        <begin position="30"/>
        <end position="62"/>
    </location>
</feature>
<comment type="catalytic activity">
    <reaction evidence="1">
        <text>L-threonyl-[protein] + ATP = O-phospho-L-threonyl-[protein] + ADP + H(+)</text>
        <dbReference type="Rhea" id="RHEA:46608"/>
        <dbReference type="Rhea" id="RHEA-COMP:11060"/>
        <dbReference type="Rhea" id="RHEA-COMP:11605"/>
        <dbReference type="ChEBI" id="CHEBI:15378"/>
        <dbReference type="ChEBI" id="CHEBI:30013"/>
        <dbReference type="ChEBI" id="CHEBI:30616"/>
        <dbReference type="ChEBI" id="CHEBI:61977"/>
        <dbReference type="ChEBI" id="CHEBI:456216"/>
        <dbReference type="EC" id="2.7.11.1"/>
    </reaction>
</comment>
<dbReference type="GO" id="GO:0031931">
    <property type="term" value="C:TORC1 complex"/>
    <property type="evidence" value="ECO:0007669"/>
    <property type="project" value="TreeGrafter"/>
</dbReference>
<dbReference type="GO" id="GO:0005634">
    <property type="term" value="C:nucleus"/>
    <property type="evidence" value="ECO:0007669"/>
    <property type="project" value="TreeGrafter"/>
</dbReference>
<dbReference type="Gene3D" id="1.25.10.10">
    <property type="entry name" value="Leucine-rich Repeat Variant"/>
    <property type="match status" value="3"/>
</dbReference>
<dbReference type="InterPro" id="IPR024585">
    <property type="entry name" value="mTOR_dom"/>
</dbReference>
<dbReference type="OrthoDB" id="381190at2759"/>
<dbReference type="GO" id="GO:0016242">
    <property type="term" value="P:negative regulation of macroautophagy"/>
    <property type="evidence" value="ECO:0007669"/>
    <property type="project" value="TreeGrafter"/>
</dbReference>
<protein>
    <recommendedName>
        <fullName evidence="1">Serine/threonine-protein kinase TOR</fullName>
        <ecNumber evidence="1">2.7.11.1</ecNumber>
    </recommendedName>
</protein>
<dbReference type="InterPro" id="IPR011989">
    <property type="entry name" value="ARM-like"/>
</dbReference>
<feature type="region of interest" description="Disordered" evidence="2">
    <location>
        <begin position="401"/>
        <end position="445"/>
    </location>
</feature>
<evidence type="ECO:0000313" key="4">
    <source>
        <dbReference type="EMBL" id="KAJ2845742.1"/>
    </source>
</evidence>
<feature type="compositionally biased region" description="Polar residues" evidence="2">
    <location>
        <begin position="765"/>
        <end position="787"/>
    </location>
</feature>
<dbReference type="AlphaFoldDB" id="A0A9W8I4E1"/>
<keyword evidence="1" id="KW-0067">ATP-binding</keyword>
<proteinExistence type="inferred from homology"/>
<keyword evidence="1 4" id="KW-0418">Kinase</keyword>
<feature type="non-terminal residue" evidence="4">
    <location>
        <position position="1"/>
    </location>
</feature>
<keyword evidence="1" id="KW-0547">Nucleotide-binding</keyword>
<dbReference type="Pfam" id="PF11865">
    <property type="entry name" value="mTOR_dom"/>
    <property type="match status" value="1"/>
</dbReference>
<feature type="compositionally biased region" description="Low complexity" evidence="2">
    <location>
        <begin position="401"/>
        <end position="413"/>
    </location>
</feature>
<comment type="caution">
    <text evidence="4">The sequence shown here is derived from an EMBL/GenBank/DDBJ whole genome shotgun (WGS) entry which is preliminary data.</text>
</comment>
<dbReference type="EC" id="2.7.11.1" evidence="1"/>
<feature type="region of interest" description="Disordered" evidence="2">
    <location>
        <begin position="762"/>
        <end position="789"/>
    </location>
</feature>
<dbReference type="PANTHER" id="PTHR11139">
    <property type="entry name" value="ATAXIA TELANGIECTASIA MUTATED ATM -RELATED"/>
    <property type="match status" value="1"/>
</dbReference>
<reference evidence="4" key="1">
    <citation type="submission" date="2022-07" db="EMBL/GenBank/DDBJ databases">
        <title>Phylogenomic reconstructions and comparative analyses of Kickxellomycotina fungi.</title>
        <authorList>
            <person name="Reynolds N.K."/>
            <person name="Stajich J.E."/>
            <person name="Barry K."/>
            <person name="Grigoriev I.V."/>
            <person name="Crous P."/>
            <person name="Smith M.E."/>
        </authorList>
    </citation>
    <scope>NUCLEOTIDE SEQUENCE</scope>
    <source>
        <strain evidence="4">NRRL 1566</strain>
    </source>
</reference>
<dbReference type="GO" id="GO:0031932">
    <property type="term" value="C:TORC2 complex"/>
    <property type="evidence" value="ECO:0007669"/>
    <property type="project" value="TreeGrafter"/>
</dbReference>
<evidence type="ECO:0000313" key="5">
    <source>
        <dbReference type="Proteomes" id="UP001139887"/>
    </source>
</evidence>
<dbReference type="Proteomes" id="UP001139887">
    <property type="component" value="Unassembled WGS sequence"/>
</dbReference>
<dbReference type="GO" id="GO:0004674">
    <property type="term" value="F:protein serine/threonine kinase activity"/>
    <property type="evidence" value="ECO:0007669"/>
    <property type="project" value="UniProtKB-KW"/>
</dbReference>
<name>A0A9W8I4E1_9FUNG</name>
<dbReference type="PANTHER" id="PTHR11139:SF9">
    <property type="entry name" value="SERINE_THREONINE-PROTEIN KINASE MTOR"/>
    <property type="match status" value="1"/>
</dbReference>
<keyword evidence="1 4" id="KW-0808">Transferase</keyword>